<comment type="caution">
    <text evidence="14">The sequence shown here is derived from an EMBL/GenBank/DDBJ whole genome shotgun (WGS) entry which is preliminary data.</text>
</comment>
<keyword evidence="8" id="KW-0520">NAD</keyword>
<dbReference type="InterPro" id="IPR012999">
    <property type="entry name" value="Pyr_OxRdtase_I_AS"/>
</dbReference>
<dbReference type="Pfam" id="PF07992">
    <property type="entry name" value="Pyr_redox_2"/>
    <property type="match status" value="1"/>
</dbReference>
<keyword evidence="11" id="KW-0472">Membrane</keyword>
<comment type="cofactor">
    <cofactor evidence="8">
        <name>FAD</name>
        <dbReference type="ChEBI" id="CHEBI:57692"/>
    </cofactor>
    <text evidence="8">Binds 1 FAD per subunit.</text>
</comment>
<keyword evidence="2 10" id="KW-0285">Flavoprotein</keyword>
<dbReference type="Gene3D" id="3.50.50.60">
    <property type="entry name" value="FAD/NAD(P)-binding domain"/>
    <property type="match status" value="2"/>
</dbReference>
<dbReference type="InterPro" id="IPR023753">
    <property type="entry name" value="FAD/NAD-binding_dom"/>
</dbReference>
<keyword evidence="8" id="KW-0547">Nucleotide-binding</keyword>
<dbReference type="InterPro" id="IPR036188">
    <property type="entry name" value="FAD/NAD-bd_sf"/>
</dbReference>
<dbReference type="SUPFAM" id="SSF55424">
    <property type="entry name" value="FAD/NAD-linked reductases, dimerisation (C-terminal) domain"/>
    <property type="match status" value="1"/>
</dbReference>
<dbReference type="EMBL" id="VUOA01000013">
    <property type="protein sequence ID" value="KAA2238307.1"/>
    <property type="molecule type" value="Genomic_DNA"/>
</dbReference>
<feature type="binding site" evidence="8">
    <location>
        <begin position="141"/>
        <end position="143"/>
    </location>
    <ligand>
        <name>FAD</name>
        <dbReference type="ChEBI" id="CHEBI:57692"/>
    </ligand>
</feature>
<evidence type="ECO:0000256" key="3">
    <source>
        <dbReference type="ARBA" id="ARBA00022827"/>
    </source>
</evidence>
<evidence type="ECO:0000259" key="12">
    <source>
        <dbReference type="Pfam" id="PF02852"/>
    </source>
</evidence>
<dbReference type="InterPro" id="IPR001100">
    <property type="entry name" value="Pyr_nuc-diS_OxRdtase"/>
</dbReference>
<keyword evidence="5 10" id="KW-0560">Oxidoreductase</keyword>
<feature type="binding site" evidence="8">
    <location>
        <begin position="178"/>
        <end position="185"/>
    </location>
    <ligand>
        <name>NAD(+)</name>
        <dbReference type="ChEBI" id="CHEBI:57540"/>
    </ligand>
</feature>
<dbReference type="Pfam" id="PF02852">
    <property type="entry name" value="Pyr_redox_dim"/>
    <property type="match status" value="1"/>
</dbReference>
<feature type="transmembrane region" description="Helical" evidence="11">
    <location>
        <begin position="12"/>
        <end position="35"/>
    </location>
</feature>
<evidence type="ECO:0000313" key="14">
    <source>
        <dbReference type="EMBL" id="KAA2238307.1"/>
    </source>
</evidence>
<dbReference type="Gene3D" id="3.30.390.30">
    <property type="match status" value="1"/>
</dbReference>
<keyword evidence="3 8" id="KW-0274">FAD</keyword>
<sequence>MADLLKPDLCVIGAGSGGLSVAAIAAAFGVPVVLVERDRMGGDCLNAGCVPSKALLAAGHRAQAIREAAAFGIDVPEPVVDFARVRAHVRGVIASIAPNDSAERFTAMGVKVIKAEARFVDARTVEAGDIRIQARRFVLATGSRPAVPPIPGLDTVPYLTNETVFDLDVRPRRLIIVGGGPIGAELGQAMRRLGAEVVILEAGRLLQRDDPEMAAVVGRALVSEGVELRTGVAIQRIGGKAGAIEVTLAGGPGEAPETVEGSHLLLATGRSPTVEGLGLEEAGIAVERGAIRVDGGLRTSNRRVYAVGDCAGGGTEGLRFTHAANYHAGIVVRRALFRLPASVDNRVMPRVTYTDPELAAVGLTEEEARARHGSVRILRWPVAENDRAQAERRTQGHVKVLVGRGGRILGCSIAAAGAGDLIVPWMLAMRRNGTVSDIANLVFPYPTLSEISKRAAVEDLKPASRSGLLRGLAGALRWLG</sequence>
<dbReference type="FunFam" id="3.30.390.30:FF:000001">
    <property type="entry name" value="Dihydrolipoyl dehydrogenase"/>
    <property type="match status" value="1"/>
</dbReference>
<evidence type="ECO:0000259" key="13">
    <source>
        <dbReference type="Pfam" id="PF07992"/>
    </source>
</evidence>
<accession>A0A5B2VJB6</accession>
<dbReference type="PRINTS" id="PR00368">
    <property type="entry name" value="FADPNR"/>
</dbReference>
<keyword evidence="7 10" id="KW-0676">Redox-active center</keyword>
<feature type="domain" description="FAD/NAD(P)-binding" evidence="13">
    <location>
        <begin position="8"/>
        <end position="327"/>
    </location>
</feature>
<dbReference type="GO" id="GO:0050660">
    <property type="term" value="F:flavin adenine dinucleotide binding"/>
    <property type="evidence" value="ECO:0007669"/>
    <property type="project" value="TreeGrafter"/>
</dbReference>
<reference evidence="14 15" key="1">
    <citation type="submission" date="2019-09" db="EMBL/GenBank/DDBJ databases">
        <title>Salinarimonas rosea gen. nov., sp. nov., a new member of the a-2 subgroup of the Proteobacteria.</title>
        <authorList>
            <person name="Liu J."/>
        </authorList>
    </citation>
    <scope>NUCLEOTIDE SEQUENCE [LARGE SCALE GENOMIC DNA]</scope>
    <source>
        <strain evidence="14 15">BN140002</strain>
    </source>
</reference>
<dbReference type="GO" id="GO:0016668">
    <property type="term" value="F:oxidoreductase activity, acting on a sulfur group of donors, NAD(P) as acceptor"/>
    <property type="evidence" value="ECO:0007669"/>
    <property type="project" value="InterPro"/>
</dbReference>
<feature type="binding site" evidence="8">
    <location>
        <position position="309"/>
    </location>
    <ligand>
        <name>FAD</name>
        <dbReference type="ChEBI" id="CHEBI:57692"/>
    </ligand>
</feature>
<evidence type="ECO:0000256" key="11">
    <source>
        <dbReference type="SAM" id="Phobius"/>
    </source>
</evidence>
<keyword evidence="15" id="KW-1185">Reference proteome</keyword>
<proteinExistence type="inferred from homology"/>
<evidence type="ECO:0000256" key="4">
    <source>
        <dbReference type="ARBA" id="ARBA00022857"/>
    </source>
</evidence>
<keyword evidence="6" id="KW-1015">Disulfide bond</keyword>
<dbReference type="PROSITE" id="PS00076">
    <property type="entry name" value="PYRIDINE_REDOX_1"/>
    <property type="match status" value="1"/>
</dbReference>
<gene>
    <name evidence="14" type="ORF">F0L46_05635</name>
</gene>
<feature type="domain" description="Pyridine nucleotide-disulphide oxidoreductase dimerisation" evidence="12">
    <location>
        <begin position="348"/>
        <end position="455"/>
    </location>
</feature>
<dbReference type="SUPFAM" id="SSF51905">
    <property type="entry name" value="FAD/NAD(P)-binding domain"/>
    <property type="match status" value="1"/>
</dbReference>
<evidence type="ECO:0000256" key="6">
    <source>
        <dbReference type="ARBA" id="ARBA00023157"/>
    </source>
</evidence>
<dbReference type="PANTHER" id="PTHR43014:SF2">
    <property type="entry name" value="MERCURIC REDUCTASE"/>
    <property type="match status" value="1"/>
</dbReference>
<evidence type="ECO:0000313" key="15">
    <source>
        <dbReference type="Proteomes" id="UP000323142"/>
    </source>
</evidence>
<keyword evidence="11" id="KW-1133">Transmembrane helix</keyword>
<evidence type="ECO:0000256" key="1">
    <source>
        <dbReference type="ARBA" id="ARBA00007532"/>
    </source>
</evidence>
<dbReference type="PANTHER" id="PTHR43014">
    <property type="entry name" value="MERCURIC REDUCTASE"/>
    <property type="match status" value="1"/>
</dbReference>
<evidence type="ECO:0000256" key="9">
    <source>
        <dbReference type="PIRSR" id="PIRSR000350-4"/>
    </source>
</evidence>
<dbReference type="Proteomes" id="UP000323142">
    <property type="component" value="Unassembled WGS sequence"/>
</dbReference>
<dbReference type="InterPro" id="IPR016156">
    <property type="entry name" value="FAD/NAD-linked_Rdtase_dimer_sf"/>
</dbReference>
<feature type="binding site" evidence="8">
    <location>
        <position position="53"/>
    </location>
    <ligand>
        <name>FAD</name>
        <dbReference type="ChEBI" id="CHEBI:57692"/>
    </ligand>
</feature>
<feature type="binding site" evidence="8">
    <location>
        <position position="201"/>
    </location>
    <ligand>
        <name>NAD(+)</name>
        <dbReference type="ChEBI" id="CHEBI:57540"/>
    </ligand>
</feature>
<dbReference type="GO" id="GO:0003955">
    <property type="term" value="F:NAD(P)H dehydrogenase (quinone) activity"/>
    <property type="evidence" value="ECO:0007669"/>
    <property type="project" value="TreeGrafter"/>
</dbReference>
<name>A0A5B2VJB6_9HYPH</name>
<feature type="binding site" evidence="8">
    <location>
        <position position="269"/>
    </location>
    <ligand>
        <name>NAD(+)</name>
        <dbReference type="ChEBI" id="CHEBI:57540"/>
    </ligand>
</feature>
<dbReference type="PRINTS" id="PR00411">
    <property type="entry name" value="PNDRDTASEI"/>
</dbReference>
<dbReference type="AlphaFoldDB" id="A0A5B2VJB6"/>
<evidence type="ECO:0000256" key="8">
    <source>
        <dbReference type="PIRSR" id="PIRSR000350-3"/>
    </source>
</evidence>
<keyword evidence="4" id="KW-0521">NADP</keyword>
<dbReference type="PIRSF" id="PIRSF000350">
    <property type="entry name" value="Mercury_reductase_MerA"/>
    <property type="match status" value="1"/>
</dbReference>
<feature type="disulfide bond" description="Redox-active" evidence="9">
    <location>
        <begin position="44"/>
        <end position="49"/>
    </location>
</feature>
<dbReference type="OrthoDB" id="9781772at2"/>
<organism evidence="14 15">
    <name type="scientific">Salinarimonas soli</name>
    <dbReference type="NCBI Taxonomy" id="1638099"/>
    <lineage>
        <taxon>Bacteria</taxon>
        <taxon>Pseudomonadati</taxon>
        <taxon>Pseudomonadota</taxon>
        <taxon>Alphaproteobacteria</taxon>
        <taxon>Hyphomicrobiales</taxon>
        <taxon>Salinarimonadaceae</taxon>
        <taxon>Salinarimonas</taxon>
    </lineage>
</organism>
<evidence type="ECO:0000256" key="5">
    <source>
        <dbReference type="ARBA" id="ARBA00023002"/>
    </source>
</evidence>
<dbReference type="InterPro" id="IPR004099">
    <property type="entry name" value="Pyr_nucl-diS_OxRdtase_dimer"/>
</dbReference>
<evidence type="ECO:0000256" key="10">
    <source>
        <dbReference type="RuleBase" id="RU003691"/>
    </source>
</evidence>
<reference evidence="14 15" key="2">
    <citation type="submission" date="2019-09" db="EMBL/GenBank/DDBJ databases">
        <authorList>
            <person name="Jin C."/>
        </authorList>
    </citation>
    <scope>NUCLEOTIDE SEQUENCE [LARGE SCALE GENOMIC DNA]</scope>
    <source>
        <strain evidence="14 15">BN140002</strain>
    </source>
</reference>
<comment type="similarity">
    <text evidence="1 10">Belongs to the class-I pyridine nucleotide-disulfide oxidoreductase family.</text>
</comment>
<protein>
    <submittedName>
        <fullName evidence="14">Dihydrolipoamide dehydrogenase</fullName>
    </submittedName>
</protein>
<keyword evidence="11" id="KW-0812">Transmembrane</keyword>
<dbReference type="RefSeq" id="WP_149816077.1">
    <property type="nucleotide sequence ID" value="NZ_VUOA01000013.1"/>
</dbReference>
<evidence type="ECO:0000256" key="7">
    <source>
        <dbReference type="ARBA" id="ARBA00023284"/>
    </source>
</evidence>
<evidence type="ECO:0000256" key="2">
    <source>
        <dbReference type="ARBA" id="ARBA00022630"/>
    </source>
</evidence>